<protein>
    <submittedName>
        <fullName evidence="4">SDR family oxidoreductase</fullName>
    </submittedName>
</protein>
<evidence type="ECO:0000256" key="3">
    <source>
        <dbReference type="RuleBase" id="RU000363"/>
    </source>
</evidence>
<dbReference type="EMBL" id="SMMX01000022">
    <property type="protein sequence ID" value="TDA20417.1"/>
    <property type="molecule type" value="Genomic_DNA"/>
</dbReference>
<evidence type="ECO:0000256" key="2">
    <source>
        <dbReference type="ARBA" id="ARBA00023002"/>
    </source>
</evidence>
<gene>
    <name evidence="4" type="ORF">E1963_17265</name>
</gene>
<dbReference type="GO" id="GO:0008206">
    <property type="term" value="P:bile acid metabolic process"/>
    <property type="evidence" value="ECO:0007669"/>
    <property type="project" value="UniProtKB-ARBA"/>
</dbReference>
<keyword evidence="5" id="KW-1185">Reference proteome</keyword>
<dbReference type="InterPro" id="IPR002347">
    <property type="entry name" value="SDR_fam"/>
</dbReference>
<sequence length="260" mass="28124">MHQINDFHMGLFSLEGKNAVVTGGNSGLGQAFSTALAKGGANVMAVSIVDDDGETKELIEGCGKEYRFVKADITADGECKRVIDECVNTWGSIDILINCAGLSINVEDVTKYTRKEWDKMVAVNLTAAFEMTHEACKYMIPQKSGKIINIGSLYTFLGGQWSPAYAATKHGIAGLAKAMCDELAQFNIQVNTIAPGYFATKLTEKTRSDAKRNAEILAHIPANRWGDLYDLMGACVFLSSSASDYVNGHVLTVDGGFLMR</sequence>
<dbReference type="Gene3D" id="3.40.50.720">
    <property type="entry name" value="NAD(P)-binding Rossmann-like Domain"/>
    <property type="match status" value="1"/>
</dbReference>
<dbReference type="AlphaFoldDB" id="A0A4R4FA73"/>
<dbReference type="GO" id="GO:0016616">
    <property type="term" value="F:oxidoreductase activity, acting on the CH-OH group of donors, NAD or NADP as acceptor"/>
    <property type="evidence" value="ECO:0007669"/>
    <property type="project" value="TreeGrafter"/>
</dbReference>
<dbReference type="PROSITE" id="PS00061">
    <property type="entry name" value="ADH_SHORT"/>
    <property type="match status" value="1"/>
</dbReference>
<organism evidence="4 5">
    <name type="scientific">Extibacter muris</name>
    <dbReference type="NCBI Taxonomy" id="1796622"/>
    <lineage>
        <taxon>Bacteria</taxon>
        <taxon>Bacillati</taxon>
        <taxon>Bacillota</taxon>
        <taxon>Clostridia</taxon>
        <taxon>Lachnospirales</taxon>
        <taxon>Lachnospiraceae</taxon>
        <taxon>Extibacter</taxon>
    </lineage>
</organism>
<dbReference type="PRINTS" id="PR00081">
    <property type="entry name" value="GDHRDH"/>
</dbReference>
<comment type="caution">
    <text evidence="4">The sequence shown here is derived from an EMBL/GenBank/DDBJ whole genome shotgun (WGS) entry which is preliminary data.</text>
</comment>
<dbReference type="Proteomes" id="UP000295710">
    <property type="component" value="Unassembled WGS sequence"/>
</dbReference>
<dbReference type="InterPro" id="IPR020904">
    <property type="entry name" value="Sc_DH/Rdtase_CS"/>
</dbReference>
<comment type="similarity">
    <text evidence="1 3">Belongs to the short-chain dehydrogenases/reductases (SDR) family.</text>
</comment>
<proteinExistence type="inferred from homology"/>
<dbReference type="SUPFAM" id="SSF51735">
    <property type="entry name" value="NAD(P)-binding Rossmann-fold domains"/>
    <property type="match status" value="1"/>
</dbReference>
<dbReference type="PRINTS" id="PR00080">
    <property type="entry name" value="SDRFAMILY"/>
</dbReference>
<dbReference type="InterPro" id="IPR036291">
    <property type="entry name" value="NAD(P)-bd_dom_sf"/>
</dbReference>
<keyword evidence="2" id="KW-0560">Oxidoreductase</keyword>
<accession>A0A4R4FA73</accession>
<dbReference type="PANTHER" id="PTHR42760:SF5">
    <property type="entry name" value="2-DEHYDRO-3-DEOXY-D-GLUCONATE 5-DEHYDROGENASE"/>
    <property type="match status" value="1"/>
</dbReference>
<evidence type="ECO:0000256" key="1">
    <source>
        <dbReference type="ARBA" id="ARBA00006484"/>
    </source>
</evidence>
<name>A0A4R4FA73_9FIRM</name>
<evidence type="ECO:0000313" key="5">
    <source>
        <dbReference type="Proteomes" id="UP000295710"/>
    </source>
</evidence>
<dbReference type="PANTHER" id="PTHR42760">
    <property type="entry name" value="SHORT-CHAIN DEHYDROGENASES/REDUCTASES FAMILY MEMBER"/>
    <property type="match status" value="1"/>
</dbReference>
<reference evidence="4 5" key="1">
    <citation type="journal article" date="2016" name="Nat. Microbiol.">
        <title>The Mouse Intestinal Bacterial Collection (miBC) provides host-specific insight into cultured diversity and functional potential of the gut microbiota.</title>
        <authorList>
            <person name="Lagkouvardos I."/>
            <person name="Pukall R."/>
            <person name="Abt B."/>
            <person name="Foesel B.U."/>
            <person name="Meier-Kolthoff J.P."/>
            <person name="Kumar N."/>
            <person name="Bresciani A."/>
            <person name="Martinez I."/>
            <person name="Just S."/>
            <person name="Ziegler C."/>
            <person name="Brugiroux S."/>
            <person name="Garzetti D."/>
            <person name="Wenning M."/>
            <person name="Bui T.P."/>
            <person name="Wang J."/>
            <person name="Hugenholtz F."/>
            <person name="Plugge C.M."/>
            <person name="Peterson D.A."/>
            <person name="Hornef M.W."/>
            <person name="Baines J.F."/>
            <person name="Smidt H."/>
            <person name="Walter J."/>
            <person name="Kristiansen K."/>
            <person name="Nielsen H.B."/>
            <person name="Haller D."/>
            <person name="Overmann J."/>
            <person name="Stecher B."/>
            <person name="Clavel T."/>
        </authorList>
    </citation>
    <scope>NUCLEOTIDE SEQUENCE [LARGE SCALE GENOMIC DNA]</scope>
    <source>
        <strain evidence="4 5">DSM 28560</strain>
    </source>
</reference>
<evidence type="ECO:0000313" key="4">
    <source>
        <dbReference type="EMBL" id="TDA20417.1"/>
    </source>
</evidence>
<dbReference type="FunFam" id="3.40.50.720:FF:000084">
    <property type="entry name" value="Short-chain dehydrogenase reductase"/>
    <property type="match status" value="1"/>
</dbReference>
<dbReference type="Pfam" id="PF00106">
    <property type="entry name" value="adh_short"/>
    <property type="match status" value="1"/>
</dbReference>